<evidence type="ECO:0000256" key="1">
    <source>
        <dbReference type="ARBA" id="ARBA00004123"/>
    </source>
</evidence>
<evidence type="ECO:0000313" key="11">
    <source>
        <dbReference type="Proteomes" id="UP000054843"/>
    </source>
</evidence>
<dbReference type="PANTHER" id="PTHR24394">
    <property type="entry name" value="ZINC FINGER PROTEIN"/>
    <property type="match status" value="1"/>
</dbReference>
<dbReference type="EMBL" id="JYDO01000021">
    <property type="protein sequence ID" value="KRZ77237.1"/>
    <property type="molecule type" value="Genomic_DNA"/>
</dbReference>
<dbReference type="STRING" id="268474.A0A0V1N0B1"/>
<keyword evidence="5" id="KW-0862">Zinc</keyword>
<dbReference type="AlphaFoldDB" id="A0A0V1N0B1"/>
<keyword evidence="11" id="KW-1185">Reference proteome</keyword>
<evidence type="ECO:0000259" key="9">
    <source>
        <dbReference type="PROSITE" id="PS50157"/>
    </source>
</evidence>
<dbReference type="SUPFAM" id="SSF57667">
    <property type="entry name" value="beta-beta-alpha zinc fingers"/>
    <property type="match status" value="2"/>
</dbReference>
<evidence type="ECO:0000256" key="6">
    <source>
        <dbReference type="ARBA" id="ARBA00023242"/>
    </source>
</evidence>
<gene>
    <name evidence="10" type="primary">Zbtb24</name>
    <name evidence="10" type="ORF">T10_11659</name>
</gene>
<organism evidence="10 11">
    <name type="scientific">Trichinella papuae</name>
    <dbReference type="NCBI Taxonomy" id="268474"/>
    <lineage>
        <taxon>Eukaryota</taxon>
        <taxon>Metazoa</taxon>
        <taxon>Ecdysozoa</taxon>
        <taxon>Nematoda</taxon>
        <taxon>Enoplea</taxon>
        <taxon>Dorylaimia</taxon>
        <taxon>Trichinellida</taxon>
        <taxon>Trichinellidae</taxon>
        <taxon>Trichinella</taxon>
    </lineage>
</organism>
<dbReference type="FunFam" id="3.30.160.60:FF:000446">
    <property type="entry name" value="Zinc finger protein"/>
    <property type="match status" value="1"/>
</dbReference>
<dbReference type="OrthoDB" id="6077919at2759"/>
<evidence type="ECO:0000256" key="3">
    <source>
        <dbReference type="ARBA" id="ARBA00022737"/>
    </source>
</evidence>
<dbReference type="InterPro" id="IPR013087">
    <property type="entry name" value="Znf_C2H2_type"/>
</dbReference>
<proteinExistence type="predicted"/>
<feature type="domain" description="C2H2-type" evidence="9">
    <location>
        <begin position="113"/>
        <end position="140"/>
    </location>
</feature>
<comment type="subcellular location">
    <subcellularLocation>
        <location evidence="1">Nucleus</location>
    </subcellularLocation>
</comment>
<feature type="domain" description="C2H2-type" evidence="9">
    <location>
        <begin position="57"/>
        <end position="84"/>
    </location>
</feature>
<name>A0A0V1N0B1_9BILA</name>
<dbReference type="GO" id="GO:0000981">
    <property type="term" value="F:DNA-binding transcription factor activity, RNA polymerase II-specific"/>
    <property type="evidence" value="ECO:0007669"/>
    <property type="project" value="TreeGrafter"/>
</dbReference>
<feature type="domain" description="C2H2-type" evidence="9">
    <location>
        <begin position="85"/>
        <end position="112"/>
    </location>
</feature>
<accession>A0A0V1N0B1</accession>
<protein>
    <submittedName>
        <fullName evidence="10">Zinc finger and BTB domain-containing protein 24</fullName>
    </submittedName>
</protein>
<evidence type="ECO:0000313" key="10">
    <source>
        <dbReference type="EMBL" id="KRZ77237.1"/>
    </source>
</evidence>
<evidence type="ECO:0000256" key="7">
    <source>
        <dbReference type="PROSITE-ProRule" id="PRU00042"/>
    </source>
</evidence>
<dbReference type="PROSITE" id="PS50157">
    <property type="entry name" value="ZINC_FINGER_C2H2_2"/>
    <property type="match status" value="3"/>
</dbReference>
<dbReference type="InterPro" id="IPR036236">
    <property type="entry name" value="Znf_C2H2_sf"/>
</dbReference>
<dbReference type="GO" id="GO:0008270">
    <property type="term" value="F:zinc ion binding"/>
    <property type="evidence" value="ECO:0007669"/>
    <property type="project" value="UniProtKB-KW"/>
</dbReference>
<dbReference type="Gene3D" id="3.30.160.60">
    <property type="entry name" value="Classic Zinc Finger"/>
    <property type="match status" value="2"/>
</dbReference>
<dbReference type="Proteomes" id="UP000054843">
    <property type="component" value="Unassembled WGS sequence"/>
</dbReference>
<evidence type="ECO:0000256" key="2">
    <source>
        <dbReference type="ARBA" id="ARBA00022723"/>
    </source>
</evidence>
<comment type="caution">
    <text evidence="10">The sequence shown here is derived from an EMBL/GenBank/DDBJ whole genome shotgun (WGS) entry which is preliminary data.</text>
</comment>
<keyword evidence="2" id="KW-0479">Metal-binding</keyword>
<dbReference type="Pfam" id="PF12874">
    <property type="entry name" value="zf-met"/>
    <property type="match status" value="1"/>
</dbReference>
<evidence type="ECO:0000256" key="5">
    <source>
        <dbReference type="ARBA" id="ARBA00022833"/>
    </source>
</evidence>
<dbReference type="GO" id="GO:0005634">
    <property type="term" value="C:nucleus"/>
    <property type="evidence" value="ECO:0007669"/>
    <property type="project" value="UniProtKB-SubCell"/>
</dbReference>
<keyword evidence="6" id="KW-0539">Nucleus</keyword>
<dbReference type="SMART" id="SM00355">
    <property type="entry name" value="ZnF_C2H2"/>
    <property type="match status" value="3"/>
</dbReference>
<dbReference type="PROSITE" id="PS00028">
    <property type="entry name" value="ZINC_FINGER_C2H2_1"/>
    <property type="match status" value="3"/>
</dbReference>
<keyword evidence="4 7" id="KW-0863">Zinc-finger</keyword>
<reference evidence="10 11" key="1">
    <citation type="submission" date="2015-01" db="EMBL/GenBank/DDBJ databases">
        <title>Evolution of Trichinella species and genotypes.</title>
        <authorList>
            <person name="Korhonen P.K."/>
            <person name="Edoardo P."/>
            <person name="Giuseppe L.R."/>
            <person name="Gasser R.B."/>
        </authorList>
    </citation>
    <scope>NUCLEOTIDE SEQUENCE [LARGE SCALE GENOMIC DNA]</scope>
    <source>
        <strain evidence="10">ISS1980</strain>
    </source>
</reference>
<dbReference type="PANTHER" id="PTHR24394:SF29">
    <property type="entry name" value="MYONEURIN"/>
    <property type="match status" value="1"/>
</dbReference>
<evidence type="ECO:0000256" key="8">
    <source>
        <dbReference type="SAM" id="MobiDB-lite"/>
    </source>
</evidence>
<feature type="region of interest" description="Disordered" evidence="8">
    <location>
        <begin position="147"/>
        <end position="179"/>
    </location>
</feature>
<sequence length="320" mass="37312">MHCMSKRVLKDNVKILSLNKQQISINHRIETNNKSPKSNVVPLTKSQMSSPINLKDKVCEYCGKQFVKGNGYQDHVNIHRNLRPHICEICGKTFNNTGAKSNHMRIHDSDRHFHCPLCERSFPWKVSLKVHLKSHQRMGELTERIDNYLNNGNTPRQIRRPRSSKAQNSSVKSREFREQKKERRLEEMYFNQQQYEERVLPLEALVDENKKWYNDVANLNYTSSTMTLDSSNTKNEMTVNGTWAYSTENENKNDDYKNAFLTKDKKKTDLGSVLGEAIKCYYDIPSAKACYEPKLNIQYLGMKNYFSGEKSDPVVVKKEM</sequence>
<dbReference type="GO" id="GO:0000122">
    <property type="term" value="P:negative regulation of transcription by RNA polymerase II"/>
    <property type="evidence" value="ECO:0007669"/>
    <property type="project" value="UniProtKB-ARBA"/>
</dbReference>
<evidence type="ECO:0000256" key="4">
    <source>
        <dbReference type="ARBA" id="ARBA00022771"/>
    </source>
</evidence>
<keyword evidence="3" id="KW-0677">Repeat</keyword>
<dbReference type="Pfam" id="PF13894">
    <property type="entry name" value="zf-C2H2_4"/>
    <property type="match status" value="1"/>
</dbReference>